<feature type="domain" description="NAD-dependent epimerase/dehydratase" evidence="2">
    <location>
        <begin position="6"/>
        <end position="128"/>
    </location>
</feature>
<evidence type="ECO:0000259" key="3">
    <source>
        <dbReference type="Pfam" id="PF08338"/>
    </source>
</evidence>
<proteinExistence type="inferred from homology"/>
<evidence type="ECO:0000256" key="1">
    <source>
        <dbReference type="ARBA" id="ARBA00009353"/>
    </source>
</evidence>
<dbReference type="InterPro" id="IPR010099">
    <property type="entry name" value="SDR39U1"/>
</dbReference>
<comment type="caution">
    <text evidence="4">The sequence shown here is derived from an EMBL/GenBank/DDBJ whole genome shotgun (WGS) entry which is preliminary data.</text>
</comment>
<sequence>MEPKNIVITGGTGFIGSALCSELLKQGHFISIVTRSPDKYSKEQSKNLKYISWDDNLSGAMAESDVVINLVGESLFGKRWTESVKKSIYNSRIESTKQLVTAMKEAGSKPELFISASAVGIYGDNGDKLLDESSSLGDDFLAHVCKDWEEESRKAEDLGIRVVNPRIGIVLEKNGGFLQIMKLPFLFFVGGPIGDGKQFLPWIHMDDLVRALIYPIDEKELTGAYNVCSPEPEPMNRVADALGNVLNRPSFFRVPEFVMRTLLGEAAEPTLSSLNVQPKVLQISGFEFKFEDLEEALADIF</sequence>
<comment type="similarity">
    <text evidence="1">Belongs to the NAD(P)-dependent epimerase/dehydratase family. SDR39U1 subfamily.</text>
</comment>
<dbReference type="InterPro" id="IPR036291">
    <property type="entry name" value="NAD(P)-bd_dom_sf"/>
</dbReference>
<organism evidence="4 5">
    <name type="scientific">Rhodohalobacter sulfatireducens</name>
    <dbReference type="NCBI Taxonomy" id="2911366"/>
    <lineage>
        <taxon>Bacteria</taxon>
        <taxon>Pseudomonadati</taxon>
        <taxon>Balneolota</taxon>
        <taxon>Balneolia</taxon>
        <taxon>Balneolales</taxon>
        <taxon>Balneolaceae</taxon>
        <taxon>Rhodohalobacter</taxon>
    </lineage>
</organism>
<dbReference type="PANTHER" id="PTHR11092:SF0">
    <property type="entry name" value="EPIMERASE FAMILY PROTEIN SDR39U1"/>
    <property type="match status" value="1"/>
</dbReference>
<dbReference type="PANTHER" id="PTHR11092">
    <property type="entry name" value="SUGAR NUCLEOTIDE EPIMERASE RELATED"/>
    <property type="match status" value="1"/>
</dbReference>
<name>A0ABS9KC34_9BACT</name>
<dbReference type="RefSeq" id="WP_237853235.1">
    <property type="nucleotide sequence ID" value="NZ_JAKLWS010000007.1"/>
</dbReference>
<dbReference type="NCBIfam" id="TIGR01777">
    <property type="entry name" value="yfcH"/>
    <property type="match status" value="1"/>
</dbReference>
<feature type="domain" description="DUF1731" evidence="3">
    <location>
        <begin position="254"/>
        <end position="300"/>
    </location>
</feature>
<reference evidence="4" key="1">
    <citation type="submission" date="2022-01" db="EMBL/GenBank/DDBJ databases">
        <authorList>
            <person name="Wang Y."/>
        </authorList>
    </citation>
    <scope>NUCLEOTIDE SEQUENCE</scope>
    <source>
        <strain evidence="4">WB101</strain>
    </source>
</reference>
<evidence type="ECO:0000313" key="5">
    <source>
        <dbReference type="Proteomes" id="UP001165366"/>
    </source>
</evidence>
<evidence type="ECO:0000259" key="2">
    <source>
        <dbReference type="Pfam" id="PF01370"/>
    </source>
</evidence>
<dbReference type="CDD" id="cd05242">
    <property type="entry name" value="SDR_a8"/>
    <property type="match status" value="1"/>
</dbReference>
<gene>
    <name evidence="4" type="ORF">L6773_07455</name>
</gene>
<dbReference type="Gene3D" id="3.40.50.720">
    <property type="entry name" value="NAD(P)-binding Rossmann-like Domain"/>
    <property type="match status" value="1"/>
</dbReference>
<dbReference type="Proteomes" id="UP001165366">
    <property type="component" value="Unassembled WGS sequence"/>
</dbReference>
<dbReference type="Pfam" id="PF01370">
    <property type="entry name" value="Epimerase"/>
    <property type="match status" value="1"/>
</dbReference>
<evidence type="ECO:0000313" key="4">
    <source>
        <dbReference type="EMBL" id="MCG2588393.1"/>
    </source>
</evidence>
<dbReference type="Pfam" id="PF08338">
    <property type="entry name" value="DUF1731"/>
    <property type="match status" value="1"/>
</dbReference>
<dbReference type="EMBL" id="JAKLWS010000007">
    <property type="protein sequence ID" value="MCG2588393.1"/>
    <property type="molecule type" value="Genomic_DNA"/>
</dbReference>
<dbReference type="SUPFAM" id="SSF51735">
    <property type="entry name" value="NAD(P)-binding Rossmann-fold domains"/>
    <property type="match status" value="1"/>
</dbReference>
<dbReference type="InterPro" id="IPR013549">
    <property type="entry name" value="DUF1731"/>
</dbReference>
<accession>A0ABS9KC34</accession>
<protein>
    <submittedName>
        <fullName evidence="4">TIGR01777 family oxidoreductase</fullName>
    </submittedName>
</protein>
<dbReference type="InterPro" id="IPR001509">
    <property type="entry name" value="Epimerase_deHydtase"/>
</dbReference>
<keyword evidence="5" id="KW-1185">Reference proteome</keyword>
<reference evidence="4" key="2">
    <citation type="submission" date="2024-05" db="EMBL/GenBank/DDBJ databases">
        <title>Rhodohalobacter halophilus gen. nov., sp. nov., a moderately halophilic member of the family Balneolaceae.</title>
        <authorList>
            <person name="Xia J."/>
        </authorList>
    </citation>
    <scope>NUCLEOTIDE SEQUENCE</scope>
    <source>
        <strain evidence="4">WB101</strain>
    </source>
</reference>